<sequence>MTGTARAPRRHYGGRSDAQRRAERHERLMEAGLELFGSDGYAATSIERLCATASVSTRNFYEEFPGREALLVALHDRITQRAMENALAALAGREEDPLRERVDKMVRAYITTTSSDPKWTRLAYVEVVGVSTAVEQHRLNWRERIVEFLVGEANRAVRRGEAAPRDFHLTAVAFIGAVNELVYYWSTHDRAHPLDALCAEVTRLAVAAITSPS</sequence>
<protein>
    <submittedName>
        <fullName evidence="5">Transcriptional regulator</fullName>
    </submittedName>
</protein>
<dbReference type="Pfam" id="PF17932">
    <property type="entry name" value="TetR_C_24"/>
    <property type="match status" value="1"/>
</dbReference>
<evidence type="ECO:0000256" key="3">
    <source>
        <dbReference type="SAM" id="MobiDB-lite"/>
    </source>
</evidence>
<evidence type="ECO:0000313" key="6">
    <source>
        <dbReference type="Proteomes" id="UP000063699"/>
    </source>
</evidence>
<evidence type="ECO:0000259" key="4">
    <source>
        <dbReference type="PROSITE" id="PS50977"/>
    </source>
</evidence>
<accession>A0A0N9I081</accession>
<dbReference type="EMBL" id="CP012752">
    <property type="protein sequence ID" value="ALG13057.1"/>
    <property type="molecule type" value="Genomic_DNA"/>
</dbReference>
<dbReference type="PROSITE" id="PS50977">
    <property type="entry name" value="HTH_TETR_2"/>
    <property type="match status" value="1"/>
</dbReference>
<dbReference type="OrthoDB" id="4331447at2"/>
<name>A0A0N9I081_9PSEU</name>
<dbReference type="InterPro" id="IPR036271">
    <property type="entry name" value="Tet_transcr_reg_TetR-rel_C_sf"/>
</dbReference>
<organism evidence="5 6">
    <name type="scientific">Kibdelosporangium phytohabitans</name>
    <dbReference type="NCBI Taxonomy" id="860235"/>
    <lineage>
        <taxon>Bacteria</taxon>
        <taxon>Bacillati</taxon>
        <taxon>Actinomycetota</taxon>
        <taxon>Actinomycetes</taxon>
        <taxon>Pseudonocardiales</taxon>
        <taxon>Pseudonocardiaceae</taxon>
        <taxon>Kibdelosporangium</taxon>
    </lineage>
</organism>
<dbReference type="AlphaFoldDB" id="A0A0N9I081"/>
<dbReference type="Gene3D" id="1.10.357.10">
    <property type="entry name" value="Tetracycline Repressor, domain 2"/>
    <property type="match status" value="1"/>
</dbReference>
<proteinExistence type="predicted"/>
<dbReference type="PANTHER" id="PTHR30055:SF226">
    <property type="entry name" value="HTH-TYPE TRANSCRIPTIONAL REGULATOR PKSA"/>
    <property type="match status" value="1"/>
</dbReference>
<dbReference type="PANTHER" id="PTHR30055">
    <property type="entry name" value="HTH-TYPE TRANSCRIPTIONAL REGULATOR RUTR"/>
    <property type="match status" value="1"/>
</dbReference>
<reference evidence="5 6" key="1">
    <citation type="submission" date="2015-07" db="EMBL/GenBank/DDBJ databases">
        <title>Genome sequencing of Kibdelosporangium phytohabitans.</title>
        <authorList>
            <person name="Qin S."/>
            <person name="Xing K."/>
        </authorList>
    </citation>
    <scope>NUCLEOTIDE SEQUENCE [LARGE SCALE GENOMIC DNA]</scope>
    <source>
        <strain evidence="5 6">KLBMP1111</strain>
    </source>
</reference>
<dbReference type="InterPro" id="IPR009057">
    <property type="entry name" value="Homeodomain-like_sf"/>
</dbReference>
<feature type="domain" description="HTH tetR-type" evidence="4">
    <location>
        <begin position="22"/>
        <end position="82"/>
    </location>
</feature>
<dbReference type="InterPro" id="IPR001647">
    <property type="entry name" value="HTH_TetR"/>
</dbReference>
<keyword evidence="6" id="KW-1185">Reference proteome</keyword>
<dbReference type="Pfam" id="PF00440">
    <property type="entry name" value="TetR_N"/>
    <property type="match status" value="1"/>
</dbReference>
<dbReference type="InterPro" id="IPR041490">
    <property type="entry name" value="KstR2_TetR_C"/>
</dbReference>
<dbReference type="GO" id="GO:0000976">
    <property type="term" value="F:transcription cis-regulatory region binding"/>
    <property type="evidence" value="ECO:0007669"/>
    <property type="project" value="TreeGrafter"/>
</dbReference>
<dbReference type="STRING" id="860235.AOZ06_44920"/>
<dbReference type="Proteomes" id="UP000063699">
    <property type="component" value="Chromosome"/>
</dbReference>
<evidence type="ECO:0000313" key="5">
    <source>
        <dbReference type="EMBL" id="ALG13057.1"/>
    </source>
</evidence>
<dbReference type="RefSeq" id="WP_054294947.1">
    <property type="nucleotide sequence ID" value="NZ_CP012752.1"/>
</dbReference>
<dbReference type="KEGG" id="kphy:AOZ06_44920"/>
<evidence type="ECO:0000256" key="2">
    <source>
        <dbReference type="PROSITE-ProRule" id="PRU00335"/>
    </source>
</evidence>
<evidence type="ECO:0000256" key="1">
    <source>
        <dbReference type="ARBA" id="ARBA00023125"/>
    </source>
</evidence>
<dbReference type="SUPFAM" id="SSF46689">
    <property type="entry name" value="Homeodomain-like"/>
    <property type="match status" value="1"/>
</dbReference>
<dbReference type="SUPFAM" id="SSF48498">
    <property type="entry name" value="Tetracyclin repressor-like, C-terminal domain"/>
    <property type="match status" value="1"/>
</dbReference>
<dbReference type="GO" id="GO:0003700">
    <property type="term" value="F:DNA-binding transcription factor activity"/>
    <property type="evidence" value="ECO:0007669"/>
    <property type="project" value="TreeGrafter"/>
</dbReference>
<gene>
    <name evidence="5" type="ORF">AOZ06_44920</name>
</gene>
<keyword evidence="1 2" id="KW-0238">DNA-binding</keyword>
<dbReference type="Gene3D" id="1.10.10.60">
    <property type="entry name" value="Homeodomain-like"/>
    <property type="match status" value="1"/>
</dbReference>
<feature type="region of interest" description="Disordered" evidence="3">
    <location>
        <begin position="1"/>
        <end position="22"/>
    </location>
</feature>
<dbReference type="InterPro" id="IPR050109">
    <property type="entry name" value="HTH-type_TetR-like_transc_reg"/>
</dbReference>
<feature type="DNA-binding region" description="H-T-H motif" evidence="2">
    <location>
        <begin position="45"/>
        <end position="64"/>
    </location>
</feature>